<reference evidence="2 3" key="1">
    <citation type="journal article" date="2020" name="Front. Microbiol.">
        <title>Genetic Organization of the aprX-lipA2 Operon Affects the Proteolytic Potential of Pseudomonas Species in Milk.</title>
        <authorList>
            <person name="Maier C."/>
            <person name="Huptas C."/>
            <person name="von Neubeck M."/>
            <person name="Scherer S."/>
            <person name="Wenning M."/>
            <person name="Lucking G."/>
        </authorList>
    </citation>
    <scope>NUCLEOTIDE SEQUENCE [LARGE SCALE GENOMIC DNA]</scope>
    <source>
        <strain evidence="2 3">WS 4671</strain>
    </source>
</reference>
<dbReference type="Gene3D" id="1.20.58.1190">
    <property type="match status" value="1"/>
</dbReference>
<accession>A0A7Y0ZPV5</accession>
<dbReference type="EMBL" id="JAAQWE010000003">
    <property type="protein sequence ID" value="NMX95704.1"/>
    <property type="molecule type" value="Genomic_DNA"/>
</dbReference>
<protein>
    <submittedName>
        <fullName evidence="2">Calcium-binding protein</fullName>
    </submittedName>
</protein>
<evidence type="ECO:0000313" key="2">
    <source>
        <dbReference type="EMBL" id="NMX95704.1"/>
    </source>
</evidence>
<feature type="region of interest" description="Disordered" evidence="1">
    <location>
        <begin position="1103"/>
        <end position="1131"/>
    </location>
</feature>
<dbReference type="SUPFAM" id="SSF51120">
    <property type="entry name" value="beta-Roll"/>
    <property type="match status" value="1"/>
</dbReference>
<feature type="compositionally biased region" description="Low complexity" evidence="1">
    <location>
        <begin position="573"/>
        <end position="588"/>
    </location>
</feature>
<evidence type="ECO:0000256" key="1">
    <source>
        <dbReference type="SAM" id="MobiDB-lite"/>
    </source>
</evidence>
<name>A0A7Y0ZPV5_PSEVE</name>
<proteinExistence type="predicted"/>
<evidence type="ECO:0000313" key="3">
    <source>
        <dbReference type="Proteomes" id="UP000552560"/>
    </source>
</evidence>
<dbReference type="InterPro" id="IPR011049">
    <property type="entry name" value="Serralysin-like_metalloprot_C"/>
</dbReference>
<sequence>MSDLELLRLAVDHPTTPEQLGAIQRLSEQRVIGDTQANVSLFSKVMSGKGVKVTPMSQSYYLSMINRLSPGQCSGISHLLSLAVAEGKQHVFLGNVFQAVANPDDPESREFFNKLAEVHEQTKYIELAADPKKSVLGPYTDIAPRLLESKTTQTLLISGENHRVSAGVMVDANNNRTYYFAEPNYGLVEFSSYELFEEGLKKVFAGSELKGSFKPMEEGGYFSSPKYKISVFDPDYISDVSPAQNDVRFMYDAPLGDLEKIKVIDTSRLPLAEHFRGQTSTPEPAVQVDYEHVVTGLEKLHVSKGMSQYHQTKAVLGHVQQFIENHPDSYQVSAMKALEQKLINAINEAAAPVKFPSVFERMENDRIGLAKDKLGPKKQVKTEYRPYAKINITTDANSDPSRSKQVADGISTALQTIDQSDPNTWKLIGADISVVIARPGDQAETQIRLGREPTLIIGDDFFASPSASNNTVADRVGHQAKANGGDGIAQKQVALIAGKFGLLSHYRAHPNEFLATIDNKEPFRESGHQLSTRASRTPLDFMEQSFTARLYDGKLDSQAQASLDKLLSPPRDAPQSVSSTPSTPAAPIDPAQVERLQKLDVSHPPVRIGELNVSRVELYKLGASIDGKPIENPLPGDADSHQLINKVQIDLEKFQAHLKGSSSDVGDRVTNVIAEIGAHRSTDSAPLFRSANSGPVLESLQNSVRDLSVQHAQIKKLEQSKKPIPSDFFSPETPGKSGAKNNAAGLGFQAFGTFQTLRSSIESLQNGDTTEGAVGLGSVAAEYVGMGVEAGLNKVAQKTASRVAPTIVNFKSSSIGKMVGRVGGGVAATITVPFDIYNAVDSFNKAAASTGKEAQDHYVNGAFSVAGAVTSITLGVAFMAGAAAAGPAGLIVAGVLMAAQSIYSAVRTVEEIDQYTPLTDGQKFTIGVKSFLGFEPGFDVIKPYLEKKYADEHEQQSKVRYQAFLDGPGKEYFERVVYGSADVEAKLVPGKVPLTPSLWYSPITWLLNLIPVNGQVPHVEIAGGNDHISGHKSWNGKPINAVEGLPGETKATLWDMGDGDDWVTGIETKPNYFLLGAGKKGVSGGNADDTVVLNADARQTLAQAEQVSTTDKDGFSPRQTSLNGGGGRNTLSFSGALTTPYKEDGADKVARYAGHVVNFKTNTISIKTQESNTEGVKKIAHFQSFSNVTTVERGQSFIQGNDENHMFTLNGQKDVLFTGNGANVIIINGGARITGEGGNNTYIVNRAVENVIIEDPGNSIVRLDYSAAQLSGWRVSPTGDLSVDTSGDTPWNSRALVFNNAFSSDTEDDRARPMFITNDGVTMVINAPRQAGSSIRTVQVSSVKVETGNPQT</sequence>
<feature type="region of interest" description="Disordered" evidence="1">
    <location>
        <begin position="566"/>
        <end position="588"/>
    </location>
</feature>
<comment type="caution">
    <text evidence="2">The sequence shown here is derived from an EMBL/GenBank/DDBJ whole genome shotgun (WGS) entry which is preliminary data.</text>
</comment>
<gene>
    <name evidence="2" type="ORF">HBO43_03750</name>
</gene>
<dbReference type="OrthoDB" id="7029872at2"/>
<organism evidence="2 3">
    <name type="scientific">Pseudomonas veronii</name>
    <dbReference type="NCBI Taxonomy" id="76761"/>
    <lineage>
        <taxon>Bacteria</taxon>
        <taxon>Pseudomonadati</taxon>
        <taxon>Pseudomonadota</taxon>
        <taxon>Gammaproteobacteria</taxon>
        <taxon>Pseudomonadales</taxon>
        <taxon>Pseudomonadaceae</taxon>
        <taxon>Pseudomonas</taxon>
    </lineage>
</organism>
<dbReference type="Proteomes" id="UP000552560">
    <property type="component" value="Unassembled WGS sequence"/>
</dbReference>
<dbReference type="CDD" id="cd20495">
    <property type="entry name" value="C58_PaToxP-like"/>
    <property type="match status" value="1"/>
</dbReference>